<dbReference type="Pfam" id="PF03150">
    <property type="entry name" value="CCP_MauG"/>
    <property type="match status" value="1"/>
</dbReference>
<feature type="binding site" description="axial binding residue" evidence="9">
    <location>
        <position position="288"/>
    </location>
    <ligand>
        <name>heme c</name>
        <dbReference type="ChEBI" id="CHEBI:61717"/>
        <label>2</label>
    </ligand>
    <ligandPart>
        <name>Fe</name>
        <dbReference type="ChEBI" id="CHEBI:18248"/>
    </ligandPart>
</feature>
<keyword evidence="4 10" id="KW-0732">Signal</keyword>
<proteinExistence type="predicted"/>
<keyword evidence="6" id="KW-0560">Oxidoreductase</keyword>
<keyword evidence="5" id="KW-0574">Periplasm</keyword>
<comment type="PTM">
    <text evidence="8">Binds 2 heme groups per subunit.</text>
</comment>
<dbReference type="GO" id="GO:0004130">
    <property type="term" value="F:cytochrome-c peroxidase activity"/>
    <property type="evidence" value="ECO:0007669"/>
    <property type="project" value="TreeGrafter"/>
</dbReference>
<dbReference type="InterPro" id="IPR036909">
    <property type="entry name" value="Cyt_c-like_dom_sf"/>
</dbReference>
<keyword evidence="3 9" id="KW-0479">Metal-binding</keyword>
<protein>
    <submittedName>
        <fullName evidence="12">C-type cytochrome</fullName>
    </submittedName>
</protein>
<dbReference type="PROSITE" id="PS51007">
    <property type="entry name" value="CYTC"/>
    <property type="match status" value="1"/>
</dbReference>
<dbReference type="PROSITE" id="PS51257">
    <property type="entry name" value="PROKAR_LIPOPROTEIN"/>
    <property type="match status" value="1"/>
</dbReference>
<dbReference type="GO" id="GO:0020037">
    <property type="term" value="F:heme binding"/>
    <property type="evidence" value="ECO:0007669"/>
    <property type="project" value="InterPro"/>
</dbReference>
<dbReference type="Proteomes" id="UP000697998">
    <property type="component" value="Unassembled WGS sequence"/>
</dbReference>
<accession>A0A935PW51</accession>
<feature type="binding site" description="covalent" evidence="8">
    <location>
        <position position="218"/>
    </location>
    <ligand>
        <name>heme c</name>
        <dbReference type="ChEBI" id="CHEBI:61717"/>
        <label>2</label>
    </ligand>
</feature>
<evidence type="ECO:0000313" key="13">
    <source>
        <dbReference type="Proteomes" id="UP000697998"/>
    </source>
</evidence>
<evidence type="ECO:0000259" key="11">
    <source>
        <dbReference type="PROSITE" id="PS51007"/>
    </source>
</evidence>
<evidence type="ECO:0000256" key="10">
    <source>
        <dbReference type="SAM" id="SignalP"/>
    </source>
</evidence>
<evidence type="ECO:0000256" key="3">
    <source>
        <dbReference type="ARBA" id="ARBA00022723"/>
    </source>
</evidence>
<keyword evidence="7 9" id="KW-0408">Iron</keyword>
<dbReference type="SUPFAM" id="SSF46626">
    <property type="entry name" value="Cytochrome c"/>
    <property type="match status" value="2"/>
</dbReference>
<feature type="binding site" description="covalent" evidence="8">
    <location>
        <position position="73"/>
    </location>
    <ligand>
        <name>heme c</name>
        <dbReference type="ChEBI" id="CHEBI:61717"/>
        <label>1</label>
    </ligand>
</feature>
<dbReference type="GO" id="GO:0009055">
    <property type="term" value="F:electron transfer activity"/>
    <property type="evidence" value="ECO:0007669"/>
    <property type="project" value="InterPro"/>
</dbReference>
<dbReference type="Gene3D" id="1.10.760.10">
    <property type="entry name" value="Cytochrome c-like domain"/>
    <property type="match status" value="2"/>
</dbReference>
<feature type="binding site" description="axial binding residue" evidence="9">
    <location>
        <position position="77"/>
    </location>
    <ligand>
        <name>heme c</name>
        <dbReference type="ChEBI" id="CHEBI:61717"/>
        <label>1</label>
    </ligand>
    <ligandPart>
        <name>Fe</name>
        <dbReference type="ChEBI" id="CHEBI:18248"/>
    </ligandPart>
</feature>
<organism evidence="12 13">
    <name type="scientific">Candidatus Accumulibacter proximus</name>
    <dbReference type="NCBI Taxonomy" id="2954385"/>
    <lineage>
        <taxon>Bacteria</taxon>
        <taxon>Pseudomonadati</taxon>
        <taxon>Pseudomonadota</taxon>
        <taxon>Betaproteobacteria</taxon>
        <taxon>Candidatus Accumulibacter</taxon>
    </lineage>
</organism>
<evidence type="ECO:0000256" key="1">
    <source>
        <dbReference type="ARBA" id="ARBA00004418"/>
    </source>
</evidence>
<evidence type="ECO:0000313" key="12">
    <source>
        <dbReference type="EMBL" id="MBK7673797.1"/>
    </source>
</evidence>
<dbReference type="EMBL" id="JADJMH010000001">
    <property type="protein sequence ID" value="MBK7673797.1"/>
    <property type="molecule type" value="Genomic_DNA"/>
</dbReference>
<evidence type="ECO:0000256" key="6">
    <source>
        <dbReference type="ARBA" id="ARBA00023002"/>
    </source>
</evidence>
<evidence type="ECO:0000256" key="2">
    <source>
        <dbReference type="ARBA" id="ARBA00022617"/>
    </source>
</evidence>
<dbReference type="InterPro" id="IPR004852">
    <property type="entry name" value="Di-haem_cyt_c_peroxidsae"/>
</dbReference>
<feature type="binding site" description="covalent" evidence="8">
    <location>
        <position position="76"/>
    </location>
    <ligand>
        <name>heme c</name>
        <dbReference type="ChEBI" id="CHEBI:61717"/>
        <label>1</label>
    </ligand>
</feature>
<comment type="cofactor">
    <cofactor evidence="8">
        <name>heme</name>
        <dbReference type="ChEBI" id="CHEBI:30413"/>
    </cofactor>
    <text evidence="8">Binds 2 heme groups.</text>
</comment>
<dbReference type="PANTHER" id="PTHR30600">
    <property type="entry name" value="CYTOCHROME C PEROXIDASE-RELATED"/>
    <property type="match status" value="1"/>
</dbReference>
<dbReference type="AlphaFoldDB" id="A0A935PW51"/>
<feature type="domain" description="Cytochrome c" evidence="11">
    <location>
        <begin position="200"/>
        <end position="323"/>
    </location>
</feature>
<name>A0A935PW51_9PROT</name>
<evidence type="ECO:0000256" key="7">
    <source>
        <dbReference type="ARBA" id="ARBA00023004"/>
    </source>
</evidence>
<dbReference type="PIRSF" id="PIRSF000294">
    <property type="entry name" value="Cytochrome-c_peroxidase"/>
    <property type="match status" value="1"/>
</dbReference>
<feature type="signal peptide" evidence="10">
    <location>
        <begin position="1"/>
        <end position="17"/>
    </location>
</feature>
<feature type="chain" id="PRO_5036783573" evidence="10">
    <location>
        <begin position="18"/>
        <end position="334"/>
    </location>
</feature>
<feature type="binding site" description="axial binding residue" evidence="9">
    <location>
        <position position="219"/>
    </location>
    <ligand>
        <name>heme c</name>
        <dbReference type="ChEBI" id="CHEBI:61717"/>
        <label>2</label>
    </ligand>
    <ligandPart>
        <name>Fe</name>
        <dbReference type="ChEBI" id="CHEBI:18248"/>
    </ligandPart>
</feature>
<dbReference type="GO" id="GO:0046872">
    <property type="term" value="F:metal ion binding"/>
    <property type="evidence" value="ECO:0007669"/>
    <property type="project" value="UniProtKB-KW"/>
</dbReference>
<dbReference type="InterPro" id="IPR009056">
    <property type="entry name" value="Cyt_c-like_dom"/>
</dbReference>
<comment type="subcellular location">
    <subcellularLocation>
        <location evidence="1">Periplasm</location>
    </subcellularLocation>
</comment>
<comment type="caution">
    <text evidence="12">The sequence shown here is derived from an EMBL/GenBank/DDBJ whole genome shotgun (WGS) entry which is preliminary data.</text>
</comment>
<feature type="binding site" description="covalent" evidence="8">
    <location>
        <position position="215"/>
    </location>
    <ligand>
        <name>heme c</name>
        <dbReference type="ChEBI" id="CHEBI:61717"/>
        <label>2</label>
    </ligand>
</feature>
<keyword evidence="2 8" id="KW-0349">Heme</keyword>
<gene>
    <name evidence="12" type="ORF">IPJ27_02970</name>
</gene>
<evidence type="ECO:0000256" key="4">
    <source>
        <dbReference type="ARBA" id="ARBA00022729"/>
    </source>
</evidence>
<dbReference type="InterPro" id="IPR026259">
    <property type="entry name" value="MauG/Cytc_peroxidase"/>
</dbReference>
<dbReference type="GO" id="GO:0042597">
    <property type="term" value="C:periplasmic space"/>
    <property type="evidence" value="ECO:0007669"/>
    <property type="project" value="UniProtKB-SubCell"/>
</dbReference>
<evidence type="ECO:0000256" key="8">
    <source>
        <dbReference type="PIRSR" id="PIRSR000294-1"/>
    </source>
</evidence>
<evidence type="ECO:0000256" key="9">
    <source>
        <dbReference type="PIRSR" id="PIRSR000294-2"/>
    </source>
</evidence>
<sequence>MRKPLRACLLAAGVAVAGLGCVTVSQGGAGYARSSALPAPPDPADNPTTPEKAALGKQLFFDPRLSGDGSMACQGCHYRHLGWTDGLPLSRKVGGGMNTRHTPSVYNTGYYTSWYWDGRAKTLEGQITAAWKAQIGADPVKAAAVIAAVPGYQAGFQKVFGAAPDADNIPKALAAFLRTLNSGEAPWDRHVAGDTTAVSADAVAGHELFVGKAGCAACHTPPLYSDTLFHNVGLEAGKTNPDPGRQAVTKDAKDLSAFKTPSLRSVGIAGPYFHDGSVGSLEGAVRYMASGGKADANKSGLLIDRKLSEKEIGQLVAFLNTLTSDERFTAPILP</sequence>
<evidence type="ECO:0000256" key="5">
    <source>
        <dbReference type="ARBA" id="ARBA00022764"/>
    </source>
</evidence>
<reference evidence="12 13" key="1">
    <citation type="submission" date="2020-10" db="EMBL/GenBank/DDBJ databases">
        <title>Connecting structure to function with the recovery of over 1000 high-quality activated sludge metagenome-assembled genomes encoding full-length rRNA genes using long-read sequencing.</title>
        <authorList>
            <person name="Singleton C.M."/>
            <person name="Petriglieri F."/>
            <person name="Kristensen J.M."/>
            <person name="Kirkegaard R.H."/>
            <person name="Michaelsen T.Y."/>
            <person name="Andersen M.H."/>
            <person name="Karst S.M."/>
            <person name="Dueholm M.S."/>
            <person name="Nielsen P.H."/>
            <person name="Albertsen M."/>
        </authorList>
    </citation>
    <scope>NUCLEOTIDE SEQUENCE [LARGE SCALE GENOMIC DNA]</scope>
    <source>
        <strain evidence="12">EsbW_18-Q3-R4-48_BATAC.285</strain>
    </source>
</reference>
<dbReference type="InterPro" id="IPR051395">
    <property type="entry name" value="Cytochrome_c_Peroxidase/MauG"/>
</dbReference>